<dbReference type="SMART" id="SM00729">
    <property type="entry name" value="Elp3"/>
    <property type="match status" value="1"/>
</dbReference>
<evidence type="ECO:0000256" key="7">
    <source>
        <dbReference type="ARBA" id="ARBA00023014"/>
    </source>
</evidence>
<protein>
    <recommendedName>
        <fullName evidence="2 9">Heme chaperone HemW</fullName>
    </recommendedName>
</protein>
<evidence type="ECO:0000256" key="6">
    <source>
        <dbReference type="ARBA" id="ARBA00023004"/>
    </source>
</evidence>
<dbReference type="SFLD" id="SFLDG01065">
    <property type="entry name" value="anaerobic_coproporphyrinogen-I"/>
    <property type="match status" value="1"/>
</dbReference>
<dbReference type="SFLD" id="SFLDG01082">
    <property type="entry name" value="B12-binding_domain_containing"/>
    <property type="match status" value="1"/>
</dbReference>
<dbReference type="NCBIfam" id="TIGR00539">
    <property type="entry name" value="hemN_rel"/>
    <property type="match status" value="1"/>
</dbReference>
<dbReference type="InterPro" id="IPR004559">
    <property type="entry name" value="HemW-like"/>
</dbReference>
<dbReference type="GO" id="GO:0051539">
    <property type="term" value="F:4 iron, 4 sulfur cluster binding"/>
    <property type="evidence" value="ECO:0007669"/>
    <property type="project" value="UniProtKB-UniRule"/>
</dbReference>
<evidence type="ECO:0000313" key="11">
    <source>
        <dbReference type="EMBL" id="SDL64602.1"/>
    </source>
</evidence>
<dbReference type="GO" id="GO:0005737">
    <property type="term" value="C:cytoplasm"/>
    <property type="evidence" value="ECO:0007669"/>
    <property type="project" value="UniProtKB-SubCell"/>
</dbReference>
<keyword evidence="12" id="KW-1185">Reference proteome</keyword>
<comment type="subcellular location">
    <subcellularLocation>
        <location evidence="9">Cytoplasm</location>
    </subcellularLocation>
</comment>
<dbReference type="Pfam" id="PF04055">
    <property type="entry name" value="Radical_SAM"/>
    <property type="match status" value="1"/>
</dbReference>
<dbReference type="GO" id="GO:0004109">
    <property type="term" value="F:coproporphyrinogen oxidase activity"/>
    <property type="evidence" value="ECO:0007669"/>
    <property type="project" value="InterPro"/>
</dbReference>
<dbReference type="SFLD" id="SFLDF00288">
    <property type="entry name" value="HemN-like__clustered_with_nucl"/>
    <property type="match status" value="1"/>
</dbReference>
<dbReference type="Gene3D" id="3.20.20.70">
    <property type="entry name" value="Aldolase class I"/>
    <property type="match status" value="1"/>
</dbReference>
<keyword evidence="7 9" id="KW-0411">Iron-sulfur</keyword>
<dbReference type="AlphaFoldDB" id="A0A1G9LRC5"/>
<keyword evidence="8 9" id="KW-0143">Chaperone</keyword>
<dbReference type="InterPro" id="IPR034505">
    <property type="entry name" value="Coproporphyrinogen-III_oxidase"/>
</dbReference>
<dbReference type="InterPro" id="IPR006638">
    <property type="entry name" value="Elp3/MiaA/NifB-like_rSAM"/>
</dbReference>
<evidence type="ECO:0000256" key="5">
    <source>
        <dbReference type="ARBA" id="ARBA00022723"/>
    </source>
</evidence>
<dbReference type="OrthoDB" id="9808022at2"/>
<comment type="similarity">
    <text evidence="1">Belongs to the anaerobic coproporphyrinogen-III oxidase family. HemW subfamily.</text>
</comment>
<evidence type="ECO:0000256" key="1">
    <source>
        <dbReference type="ARBA" id="ARBA00006100"/>
    </source>
</evidence>
<feature type="domain" description="Radical SAM core" evidence="10">
    <location>
        <begin position="21"/>
        <end position="263"/>
    </location>
</feature>
<comment type="function">
    <text evidence="9">Probably acts as a heme chaperone, transferring heme to an unknown acceptor. Binds one molecule of heme per monomer, possibly covalently. Binds 1 [4Fe-4S] cluster. The cluster is coordinated with 3 cysteines and an exchangeable S-adenosyl-L-methionine.</text>
</comment>
<dbReference type="PROSITE" id="PS51918">
    <property type="entry name" value="RADICAL_SAM"/>
    <property type="match status" value="1"/>
</dbReference>
<name>A0A1G9LRC5_9ACTN</name>
<organism evidence="11 12">
    <name type="scientific">Tessaracoccus oleiagri</name>
    <dbReference type="NCBI Taxonomy" id="686624"/>
    <lineage>
        <taxon>Bacteria</taxon>
        <taxon>Bacillati</taxon>
        <taxon>Actinomycetota</taxon>
        <taxon>Actinomycetes</taxon>
        <taxon>Propionibacteriales</taxon>
        <taxon>Propionibacteriaceae</taxon>
        <taxon>Tessaracoccus</taxon>
    </lineage>
</organism>
<reference evidence="11 12" key="1">
    <citation type="submission" date="2016-10" db="EMBL/GenBank/DDBJ databases">
        <authorList>
            <person name="de Groot N.N."/>
        </authorList>
    </citation>
    <scope>NUCLEOTIDE SEQUENCE [LARGE SCALE GENOMIC DNA]</scope>
    <source>
        <strain evidence="11 12">CGMCC 1.9159</strain>
    </source>
</reference>
<proteinExistence type="inferred from homology"/>
<sequence length="396" mass="43140">MPSQLPDGEPVPADGALPAGVRLDGPLSLYVHVPFCRTRCGYCDFNTYTPSELGGMSTDAYLEAALRELDLARRVVGGADVSTIFFGGGTPTMLPARQLAGFLEAIADRFHLVDGAEVTTEANPDSVDADYFRTLRSAGFTRISLGFQSAVPHVLDVLERTHTPDRGLHAARWAADAGFEHVSLDLIYGTPGESLADWQRSLDAVTSTPVDHVSAYSLIVEPGTRLAMQVRRGLVGMPDEDDLADKYLVADEFLAAQGFANYEVSNWARPGGECRHNLAYWRGGDWWGIGPGAHSHVDGVRFWNRKHPAAYAERILAGESPAQGRERLTPEDRRVERVLLELRLAEGLPLDVLTESERARVPDVAAAGWGLVRDGRLTLTQAGRLMADGIVRDLLD</sequence>
<dbReference type="RefSeq" id="WP_093252248.1">
    <property type="nucleotide sequence ID" value="NZ_FNGP01000004.1"/>
</dbReference>
<keyword evidence="6 9" id="KW-0408">Iron</keyword>
<evidence type="ECO:0000256" key="9">
    <source>
        <dbReference type="RuleBase" id="RU364116"/>
    </source>
</evidence>
<dbReference type="SUPFAM" id="SSF102114">
    <property type="entry name" value="Radical SAM enzymes"/>
    <property type="match status" value="1"/>
</dbReference>
<dbReference type="EMBL" id="FNGP01000004">
    <property type="protein sequence ID" value="SDL64602.1"/>
    <property type="molecule type" value="Genomic_DNA"/>
</dbReference>
<evidence type="ECO:0000256" key="2">
    <source>
        <dbReference type="ARBA" id="ARBA00017228"/>
    </source>
</evidence>
<dbReference type="STRING" id="686624.SAMN04488242_2283"/>
<keyword evidence="3 9" id="KW-0349">Heme</keyword>
<dbReference type="GO" id="GO:0006779">
    <property type="term" value="P:porphyrin-containing compound biosynthetic process"/>
    <property type="evidence" value="ECO:0007669"/>
    <property type="project" value="InterPro"/>
</dbReference>
<keyword evidence="4 9" id="KW-0949">S-adenosyl-L-methionine</keyword>
<dbReference type="PANTHER" id="PTHR13932">
    <property type="entry name" value="COPROPORPHYRINIGEN III OXIDASE"/>
    <property type="match status" value="1"/>
</dbReference>
<keyword evidence="9" id="KW-0963">Cytoplasm</keyword>
<dbReference type="InterPro" id="IPR013785">
    <property type="entry name" value="Aldolase_TIM"/>
</dbReference>
<dbReference type="PANTHER" id="PTHR13932:SF5">
    <property type="entry name" value="RADICAL S-ADENOSYL METHIONINE DOMAIN-CONTAINING PROTEIN 1, MITOCHONDRIAL"/>
    <property type="match status" value="1"/>
</dbReference>
<dbReference type="InterPro" id="IPR058240">
    <property type="entry name" value="rSAM_sf"/>
</dbReference>
<evidence type="ECO:0000256" key="3">
    <source>
        <dbReference type="ARBA" id="ARBA00022617"/>
    </source>
</evidence>
<dbReference type="CDD" id="cd01335">
    <property type="entry name" value="Radical_SAM"/>
    <property type="match status" value="1"/>
</dbReference>
<evidence type="ECO:0000256" key="4">
    <source>
        <dbReference type="ARBA" id="ARBA00022691"/>
    </source>
</evidence>
<accession>A0A1G9LRC5</accession>
<evidence type="ECO:0000256" key="8">
    <source>
        <dbReference type="ARBA" id="ARBA00023186"/>
    </source>
</evidence>
<evidence type="ECO:0000313" key="12">
    <source>
        <dbReference type="Proteomes" id="UP000199475"/>
    </source>
</evidence>
<keyword evidence="5 9" id="KW-0479">Metal-binding</keyword>
<evidence type="ECO:0000259" key="10">
    <source>
        <dbReference type="PROSITE" id="PS51918"/>
    </source>
</evidence>
<dbReference type="InterPro" id="IPR007197">
    <property type="entry name" value="rSAM"/>
</dbReference>
<dbReference type="SFLD" id="SFLDS00029">
    <property type="entry name" value="Radical_SAM"/>
    <property type="match status" value="1"/>
</dbReference>
<gene>
    <name evidence="11" type="ORF">SAMN04488242_2283</name>
</gene>
<keyword evidence="9" id="KW-0004">4Fe-4S</keyword>
<dbReference type="Proteomes" id="UP000199475">
    <property type="component" value="Unassembled WGS sequence"/>
</dbReference>
<dbReference type="GO" id="GO:0046872">
    <property type="term" value="F:metal ion binding"/>
    <property type="evidence" value="ECO:0007669"/>
    <property type="project" value="UniProtKB-UniRule"/>
</dbReference>
<dbReference type="SFLD" id="SFLDF00562">
    <property type="entry name" value="HemN-like__clustered_with_heat"/>
    <property type="match status" value="1"/>
</dbReference>